<keyword evidence="5" id="KW-1185">Reference proteome</keyword>
<sequence length="494" mass="54317">MSEMKKPDNGTENAPKKKWFQHKKLRYGGMTALVVVVVIAATILLNYGVTTLQDVFSLKLDVTGNRLYSLTQQSVDLLDGLEEDVEIYTLFRNTNLGSGYGGMLQKFLDNYQGEHVTVENVDPVVNPTFTKDFDKSGNGIAENSVIVTNKDHTRFRVFAFSDMFTIAYNASYQAYPEGLQAENKVTGAIQYVTSEDMPTAHFLTGHQETDLTSMTTLEQYLEDASYTVAALDLTQGALDIGENDVIVVVSPQKDLTADELAELKEYLAQGGRMLMAMDVSETNLPNFAALLEDYQAKFDTNVIIEQKNGYYHYQSPLILIPDMGEQEIVSTIASSNLSAVLPAARSLTLPTAEVEGLTVETLLTTSSEAFATENFQTDGTKQQGDIQGPFTVAAAITKQSEAGDSQLVLVGNGNFMMDGNIEQYGNVNLAMNSIQWLAGSEQTALSIEAKSFYSEAMNFTSRTEVYLLMALVVLVIPLIVFAVGVVVRIRRRKL</sequence>
<reference evidence="4" key="1">
    <citation type="submission" date="2020-08" db="EMBL/GenBank/DDBJ databases">
        <title>Genome public.</title>
        <authorList>
            <person name="Liu C."/>
            <person name="Sun Q."/>
        </authorList>
    </citation>
    <scope>NUCLEOTIDE SEQUENCE</scope>
    <source>
        <strain evidence="4">NSJ-53</strain>
    </source>
</reference>
<keyword evidence="1" id="KW-1133">Transmembrane helix</keyword>
<dbReference type="Pfam" id="PF09822">
    <property type="entry name" value="ABC_transp_aux"/>
    <property type="match status" value="1"/>
</dbReference>
<evidence type="ECO:0000259" key="2">
    <source>
        <dbReference type="Pfam" id="PF09822"/>
    </source>
</evidence>
<organism evidence="4 5">
    <name type="scientific">Gehongia tenuis</name>
    <dbReference type="NCBI Taxonomy" id="2763655"/>
    <lineage>
        <taxon>Bacteria</taxon>
        <taxon>Bacillati</taxon>
        <taxon>Bacillota</taxon>
        <taxon>Clostridia</taxon>
        <taxon>Christensenellales</taxon>
        <taxon>Christensenellaceae</taxon>
        <taxon>Gehongia</taxon>
    </lineage>
</organism>
<gene>
    <name evidence="4" type="ORF">H8696_00135</name>
</gene>
<feature type="transmembrane region" description="Helical" evidence="1">
    <location>
        <begin position="27"/>
        <end position="49"/>
    </location>
</feature>
<protein>
    <submittedName>
        <fullName evidence="4">GldG family protein</fullName>
    </submittedName>
</protein>
<dbReference type="InterPro" id="IPR019196">
    <property type="entry name" value="ABC_transp_unknown"/>
</dbReference>
<dbReference type="RefSeq" id="WP_249314143.1">
    <property type="nucleotide sequence ID" value="NZ_JACRSR010000001.1"/>
</dbReference>
<evidence type="ECO:0000256" key="1">
    <source>
        <dbReference type="SAM" id="Phobius"/>
    </source>
</evidence>
<accession>A0A926HN63</accession>
<proteinExistence type="predicted"/>
<evidence type="ECO:0000259" key="3">
    <source>
        <dbReference type="Pfam" id="PF23357"/>
    </source>
</evidence>
<dbReference type="Pfam" id="PF23357">
    <property type="entry name" value="DUF7088"/>
    <property type="match status" value="1"/>
</dbReference>
<feature type="domain" description="ABC-type uncharacterised transport system" evidence="2">
    <location>
        <begin position="202"/>
        <end position="432"/>
    </location>
</feature>
<keyword evidence="1" id="KW-0812">Transmembrane</keyword>
<comment type="caution">
    <text evidence="4">The sequence shown here is derived from an EMBL/GenBank/DDBJ whole genome shotgun (WGS) entry which is preliminary data.</text>
</comment>
<evidence type="ECO:0000313" key="5">
    <source>
        <dbReference type="Proteomes" id="UP000623172"/>
    </source>
</evidence>
<name>A0A926HN63_9FIRM</name>
<dbReference type="AlphaFoldDB" id="A0A926HN63"/>
<feature type="transmembrane region" description="Helical" evidence="1">
    <location>
        <begin position="465"/>
        <end position="487"/>
    </location>
</feature>
<feature type="domain" description="DUF7088" evidence="3">
    <location>
        <begin position="65"/>
        <end position="154"/>
    </location>
</feature>
<dbReference type="Proteomes" id="UP000623172">
    <property type="component" value="Unassembled WGS sequence"/>
</dbReference>
<evidence type="ECO:0000313" key="4">
    <source>
        <dbReference type="EMBL" id="MBC8530254.1"/>
    </source>
</evidence>
<dbReference type="EMBL" id="JACRSR010000001">
    <property type="protein sequence ID" value="MBC8530254.1"/>
    <property type="molecule type" value="Genomic_DNA"/>
</dbReference>
<keyword evidence="1" id="KW-0472">Membrane</keyword>
<dbReference type="InterPro" id="IPR055396">
    <property type="entry name" value="DUF7088"/>
</dbReference>